<dbReference type="InterPro" id="IPR037459">
    <property type="entry name" value="RhgT-like"/>
</dbReference>
<dbReference type="RefSeq" id="WP_230500844.1">
    <property type="nucleotide sequence ID" value="NZ_CAKJTJ010000007.1"/>
</dbReference>
<dbReference type="Gene3D" id="3.40.50.1110">
    <property type="entry name" value="SGNH hydrolase"/>
    <property type="match status" value="1"/>
</dbReference>
<dbReference type="PANTHER" id="PTHR43695">
    <property type="entry name" value="PUTATIVE (AFU_ORTHOLOGUE AFUA_2G17250)-RELATED"/>
    <property type="match status" value="1"/>
</dbReference>
<dbReference type="PANTHER" id="PTHR43695:SF1">
    <property type="entry name" value="RHAMNOGALACTURONAN ACETYLESTERASE"/>
    <property type="match status" value="1"/>
</dbReference>
<proteinExistence type="inferred from homology"/>
<name>A0ABM8YLV4_9BACI</name>
<comment type="similarity">
    <text evidence="1">Belongs to the 'GDSL' lipolytic enzyme family.</text>
</comment>
<dbReference type="Proteomes" id="UP000789833">
    <property type="component" value="Unassembled WGS sequence"/>
</dbReference>
<organism evidence="3 4">
    <name type="scientific">Sutcliffiella rhizosphaerae</name>
    <dbReference type="NCBI Taxonomy" id="2880967"/>
    <lineage>
        <taxon>Bacteria</taxon>
        <taxon>Bacillati</taxon>
        <taxon>Bacillota</taxon>
        <taxon>Bacilli</taxon>
        <taxon>Bacillales</taxon>
        <taxon>Bacillaceae</taxon>
        <taxon>Sutcliffiella</taxon>
    </lineage>
</organism>
<dbReference type="EC" id="3.1.1.-" evidence="3"/>
<dbReference type="InterPro" id="IPR036514">
    <property type="entry name" value="SGNH_hydro_sf"/>
</dbReference>
<reference evidence="3 4" key="1">
    <citation type="submission" date="2021-10" db="EMBL/GenBank/DDBJ databases">
        <authorList>
            <person name="Criscuolo A."/>
        </authorList>
    </citation>
    <scope>NUCLEOTIDE SEQUENCE [LARGE SCALE GENOMIC DNA]</scope>
    <source>
        <strain evidence="4">CIP 111883</strain>
    </source>
</reference>
<keyword evidence="2 3" id="KW-0378">Hydrolase</keyword>
<evidence type="ECO:0000256" key="1">
    <source>
        <dbReference type="ARBA" id="ARBA00008668"/>
    </source>
</evidence>
<dbReference type="InterPro" id="IPR001087">
    <property type="entry name" value="GDSL"/>
</dbReference>
<evidence type="ECO:0000313" key="4">
    <source>
        <dbReference type="Proteomes" id="UP000789833"/>
    </source>
</evidence>
<accession>A0ABM8YLV4</accession>
<dbReference type="GO" id="GO:0016787">
    <property type="term" value="F:hydrolase activity"/>
    <property type="evidence" value="ECO:0007669"/>
    <property type="project" value="UniProtKB-KW"/>
</dbReference>
<evidence type="ECO:0000256" key="2">
    <source>
        <dbReference type="ARBA" id="ARBA00022801"/>
    </source>
</evidence>
<dbReference type="CDD" id="cd01821">
    <property type="entry name" value="Rhamnogalacturan_acetylesterase_like"/>
    <property type="match status" value="1"/>
</dbReference>
<dbReference type="SUPFAM" id="SSF52266">
    <property type="entry name" value="SGNH hydrolase"/>
    <property type="match status" value="1"/>
</dbReference>
<gene>
    <name evidence="3" type="primary">rhgT</name>
    <name evidence="3" type="ORF">BACCIP111883_01707</name>
</gene>
<dbReference type="Pfam" id="PF00657">
    <property type="entry name" value="Lipase_GDSL"/>
    <property type="match status" value="1"/>
</dbReference>
<sequence>MKRFSIFLAGDSTMCDYPATVEPRAGWGQFIQDFLPLGVEVCNAASSGRSSKSFIEEGRLEQITSKLKPGDFLFIQFGHNDQKEDEERKTLPFTTFKSYLKKYIQAARAANATPVLLTPVQRRSFNENGVFQDTHGDYSLAILELAKEEEVQLIDLGNLSKKLFVQLGPDESKKLFLHLSPDEFQNYPQGVIDDTHFSETGARKIADLVMREFANF</sequence>
<comment type="caution">
    <text evidence="3">The sequence shown here is derived from an EMBL/GenBank/DDBJ whole genome shotgun (WGS) entry which is preliminary data.</text>
</comment>
<protein>
    <submittedName>
        <fullName evidence="3">Rhamnogalacturonan acetylesterase RhgT</fullName>
        <ecNumber evidence="3">3.1.1.-</ecNumber>
    </submittedName>
</protein>
<keyword evidence="4" id="KW-1185">Reference proteome</keyword>
<dbReference type="EMBL" id="CAKJTJ010000007">
    <property type="protein sequence ID" value="CAG9620935.1"/>
    <property type="molecule type" value="Genomic_DNA"/>
</dbReference>
<evidence type="ECO:0000313" key="3">
    <source>
        <dbReference type="EMBL" id="CAG9620935.1"/>
    </source>
</evidence>